<dbReference type="SUPFAM" id="SSF52540">
    <property type="entry name" value="P-loop containing nucleoside triphosphate hydrolases"/>
    <property type="match status" value="1"/>
</dbReference>
<dbReference type="InterPro" id="IPR050921">
    <property type="entry name" value="T4SS_GSP_E_ATPase"/>
</dbReference>
<dbReference type="NCBIfam" id="TIGR01420">
    <property type="entry name" value="pilT_fam"/>
    <property type="match status" value="1"/>
</dbReference>
<dbReference type="InterPro" id="IPR001482">
    <property type="entry name" value="T2SS/T4SS_dom"/>
</dbReference>
<evidence type="ECO:0000313" key="4">
    <source>
        <dbReference type="Proteomes" id="UP000178574"/>
    </source>
</evidence>
<dbReference type="PANTHER" id="PTHR30486">
    <property type="entry name" value="TWITCHING MOTILITY PROTEIN PILT"/>
    <property type="match status" value="1"/>
</dbReference>
<dbReference type="Pfam" id="PF00437">
    <property type="entry name" value="T2SSE"/>
    <property type="match status" value="1"/>
</dbReference>
<dbReference type="GO" id="GO:0016887">
    <property type="term" value="F:ATP hydrolysis activity"/>
    <property type="evidence" value="ECO:0007669"/>
    <property type="project" value="InterPro"/>
</dbReference>
<evidence type="ECO:0000259" key="2">
    <source>
        <dbReference type="Pfam" id="PF00437"/>
    </source>
</evidence>
<dbReference type="Proteomes" id="UP000178574">
    <property type="component" value="Unassembled WGS sequence"/>
</dbReference>
<dbReference type="InterPro" id="IPR027417">
    <property type="entry name" value="P-loop_NTPase"/>
</dbReference>
<dbReference type="InterPro" id="IPR006321">
    <property type="entry name" value="PilT/PilU"/>
</dbReference>
<dbReference type="PANTHER" id="PTHR30486:SF16">
    <property type="entry name" value="TWITCHING MOTILITY PROTEIN PILT"/>
    <property type="match status" value="1"/>
</dbReference>
<dbReference type="GO" id="GO:0005524">
    <property type="term" value="F:ATP binding"/>
    <property type="evidence" value="ECO:0007669"/>
    <property type="project" value="InterPro"/>
</dbReference>
<evidence type="ECO:0000313" key="3">
    <source>
        <dbReference type="EMBL" id="OGZ96896.1"/>
    </source>
</evidence>
<sequence>MPSVTKNFDDLFEQVVKNGASDLHISVGRNPTIRIDGQLVPLSSFDAVTSQDADSFIKKIVPEADQERFIKEKELDLSYMFQDVVRFRVNVFHERGSPAAALRVIPTKIRTFEELNLPADIFKEFSSKQQGFFLVVGPTGHGKSTTLAAMVDYMNHMRADHIITIEDPIEYLFTSDKSLIVQREVGVDTFEFHKALRSMFREDVDVAMIGEMRDPETIATAVTAAETGHYVLSTLHTNNAAQTVDRIIDSFPAGQQPQIRAQLAATLVGIVSQRLVPRISGGLMPAIEILIATSAVRTVVRENKVHEIEMLIETGLEYGMVSLNRSLADMVKRGDISVETAVLYSLRPEELQVLLR</sequence>
<organism evidence="3 4">
    <name type="scientific">Candidatus Sungbacteria bacterium RIFCSPHIGHO2_01_FULL_50_25</name>
    <dbReference type="NCBI Taxonomy" id="1802265"/>
    <lineage>
        <taxon>Bacteria</taxon>
        <taxon>Candidatus Sungiibacteriota</taxon>
    </lineage>
</organism>
<dbReference type="AlphaFoldDB" id="A0A1G2KBT2"/>
<comment type="similarity">
    <text evidence="1">Belongs to the GSP E family.</text>
</comment>
<dbReference type="CDD" id="cd01131">
    <property type="entry name" value="PilT"/>
    <property type="match status" value="1"/>
</dbReference>
<dbReference type="Gene3D" id="3.30.450.90">
    <property type="match status" value="1"/>
</dbReference>
<accession>A0A1G2KBT2</accession>
<dbReference type="EMBL" id="MHQD01000004">
    <property type="protein sequence ID" value="OGZ96896.1"/>
    <property type="molecule type" value="Genomic_DNA"/>
</dbReference>
<dbReference type="Gene3D" id="3.40.50.300">
    <property type="entry name" value="P-loop containing nucleotide triphosphate hydrolases"/>
    <property type="match status" value="1"/>
</dbReference>
<gene>
    <name evidence="3" type="ORF">A2847_02715</name>
</gene>
<comment type="caution">
    <text evidence="3">The sequence shown here is derived from an EMBL/GenBank/DDBJ whole genome shotgun (WGS) entry which is preliminary data.</text>
</comment>
<name>A0A1G2KBT2_9BACT</name>
<evidence type="ECO:0000256" key="1">
    <source>
        <dbReference type="ARBA" id="ARBA00006611"/>
    </source>
</evidence>
<protein>
    <submittedName>
        <fullName evidence="3">Type IV pili twitching motility protein PilT</fullName>
    </submittedName>
</protein>
<reference evidence="3 4" key="1">
    <citation type="journal article" date="2016" name="Nat. Commun.">
        <title>Thousands of microbial genomes shed light on interconnected biogeochemical processes in an aquifer system.</title>
        <authorList>
            <person name="Anantharaman K."/>
            <person name="Brown C.T."/>
            <person name="Hug L.A."/>
            <person name="Sharon I."/>
            <person name="Castelle C.J."/>
            <person name="Probst A.J."/>
            <person name="Thomas B.C."/>
            <person name="Singh A."/>
            <person name="Wilkins M.J."/>
            <person name="Karaoz U."/>
            <person name="Brodie E.L."/>
            <person name="Williams K.H."/>
            <person name="Hubbard S.S."/>
            <person name="Banfield J.F."/>
        </authorList>
    </citation>
    <scope>NUCLEOTIDE SEQUENCE [LARGE SCALE GENOMIC DNA]</scope>
</reference>
<feature type="domain" description="Bacterial type II secretion system protein E" evidence="2">
    <location>
        <begin position="4"/>
        <end position="279"/>
    </location>
</feature>
<proteinExistence type="inferred from homology"/>